<evidence type="ECO:0000313" key="2">
    <source>
        <dbReference type="EMBL" id="SMH57533.1"/>
    </source>
</evidence>
<keyword evidence="3" id="KW-1185">Reference proteome</keyword>
<keyword evidence="1" id="KW-0812">Transmembrane</keyword>
<keyword evidence="1" id="KW-0472">Membrane</keyword>
<feature type="transmembrane region" description="Helical" evidence="1">
    <location>
        <begin position="83"/>
        <end position="102"/>
    </location>
</feature>
<dbReference type="Proteomes" id="UP000193083">
    <property type="component" value="Unassembled WGS sequence"/>
</dbReference>
<keyword evidence="1" id="KW-1133">Transmembrane helix</keyword>
<evidence type="ECO:0000256" key="1">
    <source>
        <dbReference type="SAM" id="Phobius"/>
    </source>
</evidence>
<name>A0A1X7Q144_9HYPH</name>
<evidence type="ECO:0000313" key="3">
    <source>
        <dbReference type="Proteomes" id="UP000193083"/>
    </source>
</evidence>
<dbReference type="EMBL" id="FXBL01000004">
    <property type="protein sequence ID" value="SMH57533.1"/>
    <property type="molecule type" value="Genomic_DNA"/>
</dbReference>
<dbReference type="RefSeq" id="WP_085467377.1">
    <property type="nucleotide sequence ID" value="NZ_FXBL01000004.1"/>
</dbReference>
<organism evidence="2 3">
    <name type="scientific">Mesorhizobium australicum</name>
    <dbReference type="NCBI Taxonomy" id="536018"/>
    <lineage>
        <taxon>Bacteria</taxon>
        <taxon>Pseudomonadati</taxon>
        <taxon>Pseudomonadota</taxon>
        <taxon>Alphaproteobacteria</taxon>
        <taxon>Hyphomicrobiales</taxon>
        <taxon>Phyllobacteriaceae</taxon>
        <taxon>Mesorhizobium</taxon>
    </lineage>
</organism>
<dbReference type="Gene3D" id="1.20.120.20">
    <property type="entry name" value="Apolipoprotein"/>
    <property type="match status" value="1"/>
</dbReference>
<sequence length="107" mass="11672">MSMNFLNARKDVEGRLADQIHSLQEELKTLRRQAGKRGAQSYSDARDSAADLVEEIRDTLAPTMDQMRRQARYAGESVRSHPAASVAVGLIVLGLAAALFAGRSSSR</sequence>
<gene>
    <name evidence="2" type="ORF">SAMN02982922_5825</name>
</gene>
<dbReference type="SUPFAM" id="SSF58113">
    <property type="entry name" value="Apolipoprotein A-I"/>
    <property type="match status" value="1"/>
</dbReference>
<reference evidence="2 3" key="1">
    <citation type="submission" date="2017-04" db="EMBL/GenBank/DDBJ databases">
        <authorList>
            <person name="Afonso C.L."/>
            <person name="Miller P.J."/>
            <person name="Scott M.A."/>
            <person name="Spackman E."/>
            <person name="Goraichik I."/>
            <person name="Dimitrov K.M."/>
            <person name="Suarez D.L."/>
            <person name="Swayne D.E."/>
        </authorList>
    </citation>
    <scope>NUCLEOTIDE SEQUENCE [LARGE SCALE GENOMIC DNA]</scope>
    <source>
        <strain evidence="2 3">B5P</strain>
    </source>
</reference>
<accession>A0A1X7Q144</accession>
<proteinExistence type="predicted"/>
<dbReference type="AlphaFoldDB" id="A0A1X7Q144"/>
<protein>
    <submittedName>
        <fullName evidence="2">Membrane-anchored ribosome-binding protein, inhibits growth in stationary phase, ElaB/YqjD/DUF883 family</fullName>
    </submittedName>
</protein>